<dbReference type="Proteomes" id="UP000636800">
    <property type="component" value="Unassembled WGS sequence"/>
</dbReference>
<name>A0A835U4K7_VANPL</name>
<proteinExistence type="predicted"/>
<dbReference type="Proteomes" id="UP000639772">
    <property type="component" value="Unassembled WGS sequence"/>
</dbReference>
<reference evidence="3 4" key="1">
    <citation type="journal article" date="2020" name="Nat. Food">
        <title>A phased Vanilla planifolia genome enables genetic improvement of flavour and production.</title>
        <authorList>
            <person name="Hasing T."/>
            <person name="Tang H."/>
            <person name="Brym M."/>
            <person name="Khazi F."/>
            <person name="Huang T."/>
            <person name="Chambers A.H."/>
        </authorList>
    </citation>
    <scope>NUCLEOTIDE SEQUENCE [LARGE SCALE GENOMIC DNA]</scope>
    <source>
        <tissue evidence="2">Leaf</tissue>
    </source>
</reference>
<comment type="caution">
    <text evidence="2">The sequence shown here is derived from an EMBL/GenBank/DDBJ whole genome shotgun (WGS) entry which is preliminary data.</text>
</comment>
<accession>A0A835U4K7</accession>
<keyword evidence="3" id="KW-1185">Reference proteome</keyword>
<evidence type="ECO:0000313" key="2">
    <source>
        <dbReference type="EMBL" id="KAG0445901.1"/>
    </source>
</evidence>
<evidence type="ECO:0000313" key="1">
    <source>
        <dbReference type="EMBL" id="KAG0445888.1"/>
    </source>
</evidence>
<gene>
    <name evidence="2" type="ORF">HPP92_029102</name>
    <name evidence="1" type="ORF">HPP92_029113</name>
</gene>
<evidence type="ECO:0000313" key="4">
    <source>
        <dbReference type="Proteomes" id="UP000639772"/>
    </source>
</evidence>
<dbReference type="AlphaFoldDB" id="A0A835U4K7"/>
<organism evidence="2 3">
    <name type="scientific">Vanilla planifolia</name>
    <name type="common">Vanilla</name>
    <dbReference type="NCBI Taxonomy" id="51239"/>
    <lineage>
        <taxon>Eukaryota</taxon>
        <taxon>Viridiplantae</taxon>
        <taxon>Streptophyta</taxon>
        <taxon>Embryophyta</taxon>
        <taxon>Tracheophyta</taxon>
        <taxon>Spermatophyta</taxon>
        <taxon>Magnoliopsida</taxon>
        <taxon>Liliopsida</taxon>
        <taxon>Asparagales</taxon>
        <taxon>Orchidaceae</taxon>
        <taxon>Vanilloideae</taxon>
        <taxon>Vanilleae</taxon>
        <taxon>Vanilla</taxon>
    </lineage>
</organism>
<dbReference type="EMBL" id="JADCNL010000637">
    <property type="protein sequence ID" value="KAG0445901.1"/>
    <property type="molecule type" value="Genomic_DNA"/>
</dbReference>
<protein>
    <submittedName>
        <fullName evidence="2">Uncharacterized protein</fullName>
    </submittedName>
</protein>
<sequence length="78" mass="8189">MEKGEKHGVKWSTHAPCCAEAKSILSAEALQPCAIVSAGTRATPPANASNDWVPARMVRQCVRCLKDVGGSSTVVRAP</sequence>
<dbReference type="EMBL" id="JADCNM010000638">
    <property type="protein sequence ID" value="KAG0445888.1"/>
    <property type="molecule type" value="Genomic_DNA"/>
</dbReference>
<evidence type="ECO:0000313" key="3">
    <source>
        <dbReference type="Proteomes" id="UP000636800"/>
    </source>
</evidence>